<reference evidence="2 3" key="3">
    <citation type="submission" date="2020-08" db="EMBL/GenBank/DDBJ databases">
        <title>Genomic Encyclopedia of Type Strains, Phase IV (KMG-IV): sequencing the most valuable type-strain genomes for metagenomic binning, comparative biology and taxonomic classification.</title>
        <authorList>
            <person name="Goeker M."/>
        </authorList>
    </citation>
    <scope>NUCLEOTIDE SEQUENCE [LARGE SCALE GENOMIC DNA]</scope>
    <source>
        <strain evidence="2 3">DSM 27521</strain>
    </source>
</reference>
<accession>A0A7W8KAP2</accession>
<reference evidence="1" key="4">
    <citation type="submission" date="2024-05" db="EMBL/GenBank/DDBJ databases">
        <authorList>
            <person name="Sun Q."/>
            <person name="Zhou Y."/>
        </authorList>
    </citation>
    <scope>NUCLEOTIDE SEQUENCE</scope>
    <source>
        <strain evidence="1">CGMCC 1.18437</strain>
    </source>
</reference>
<evidence type="ECO:0000313" key="4">
    <source>
        <dbReference type="Proteomes" id="UP000619376"/>
    </source>
</evidence>
<organism evidence="2 3">
    <name type="scientific">Deinococcus metalli</name>
    <dbReference type="NCBI Taxonomy" id="1141878"/>
    <lineage>
        <taxon>Bacteria</taxon>
        <taxon>Thermotogati</taxon>
        <taxon>Deinococcota</taxon>
        <taxon>Deinococci</taxon>
        <taxon>Deinococcales</taxon>
        <taxon>Deinococcaceae</taxon>
        <taxon>Deinococcus</taxon>
    </lineage>
</organism>
<keyword evidence="4" id="KW-1185">Reference proteome</keyword>
<evidence type="ECO:0000313" key="3">
    <source>
        <dbReference type="Proteomes" id="UP000539473"/>
    </source>
</evidence>
<reference evidence="1" key="1">
    <citation type="journal article" date="2014" name="Int. J. Syst. Evol. Microbiol.">
        <title>Complete genome of a new Firmicutes species belonging to the dominant human colonic microbiota ('Ruminococcus bicirculans') reveals two chromosomes and a selective capacity to utilize plant glucans.</title>
        <authorList>
            <consortium name="NISC Comparative Sequencing Program"/>
            <person name="Wegmann U."/>
            <person name="Louis P."/>
            <person name="Goesmann A."/>
            <person name="Henrissat B."/>
            <person name="Duncan S.H."/>
            <person name="Flint H.J."/>
        </authorList>
    </citation>
    <scope>NUCLEOTIDE SEQUENCE</scope>
    <source>
        <strain evidence="1">CGMCC 1.18437</strain>
    </source>
</reference>
<dbReference type="EMBL" id="BNAJ01000001">
    <property type="protein sequence ID" value="GHF33850.1"/>
    <property type="molecule type" value="Genomic_DNA"/>
</dbReference>
<dbReference type="RefSeq" id="WP_184108981.1">
    <property type="nucleotide sequence ID" value="NZ_BNAJ01000001.1"/>
</dbReference>
<gene>
    <name evidence="1" type="ORF">GCM10017781_08290</name>
    <name evidence="2" type="ORF">HNQ07_000213</name>
</gene>
<evidence type="ECO:0000313" key="2">
    <source>
        <dbReference type="EMBL" id="MBB5374769.1"/>
    </source>
</evidence>
<reference evidence="4" key="2">
    <citation type="journal article" date="2019" name="Int. J. Syst. Evol. Microbiol.">
        <title>The Global Catalogue of Microorganisms (GCM) 10K type strain sequencing project: providing services to taxonomists for standard genome sequencing and annotation.</title>
        <authorList>
            <consortium name="The Broad Institute Genomics Platform"/>
            <consortium name="The Broad Institute Genome Sequencing Center for Infectious Disease"/>
            <person name="Wu L."/>
            <person name="Ma J."/>
        </authorList>
    </citation>
    <scope>NUCLEOTIDE SEQUENCE [LARGE SCALE GENOMIC DNA]</scope>
    <source>
        <strain evidence="4">CGMCC 1.18437</strain>
    </source>
</reference>
<sequence>MSETPLSPLLVLHAPPGHDVDPQALDALKAYAGARYGASVLVNPRLEPARAHQPLLLGDWGAMRPGRVLADLQPLIARVFFNLDWLADVI</sequence>
<proteinExistence type="predicted"/>
<evidence type="ECO:0000313" key="1">
    <source>
        <dbReference type="EMBL" id="GHF33850.1"/>
    </source>
</evidence>
<dbReference type="AlphaFoldDB" id="A0A7W8KAP2"/>
<protein>
    <submittedName>
        <fullName evidence="2">Uncharacterized protein</fullName>
    </submittedName>
</protein>
<dbReference type="Proteomes" id="UP000539473">
    <property type="component" value="Unassembled WGS sequence"/>
</dbReference>
<comment type="caution">
    <text evidence="2">The sequence shown here is derived from an EMBL/GenBank/DDBJ whole genome shotgun (WGS) entry which is preliminary data.</text>
</comment>
<name>A0A7W8KAP2_9DEIO</name>
<dbReference type="Proteomes" id="UP000619376">
    <property type="component" value="Unassembled WGS sequence"/>
</dbReference>
<dbReference type="EMBL" id="JACHFK010000001">
    <property type="protein sequence ID" value="MBB5374769.1"/>
    <property type="molecule type" value="Genomic_DNA"/>
</dbReference>